<dbReference type="Gene3D" id="3.40.50.1820">
    <property type="entry name" value="alpha/beta hydrolase"/>
    <property type="match status" value="1"/>
</dbReference>
<feature type="domain" description="AB hydrolase-1" evidence="1">
    <location>
        <begin position="23"/>
        <end position="234"/>
    </location>
</feature>
<evidence type="ECO:0000313" key="2">
    <source>
        <dbReference type="EMBL" id="MFF4776398.1"/>
    </source>
</evidence>
<dbReference type="InterPro" id="IPR000073">
    <property type="entry name" value="AB_hydrolase_1"/>
</dbReference>
<comment type="caution">
    <text evidence="2">The sequence shown here is derived from an EMBL/GenBank/DDBJ whole genome shotgun (WGS) entry which is preliminary data.</text>
</comment>
<dbReference type="SUPFAM" id="SSF53474">
    <property type="entry name" value="alpha/beta-Hydrolases"/>
    <property type="match status" value="1"/>
</dbReference>
<dbReference type="PANTHER" id="PTHR43194:SF5">
    <property type="entry name" value="PIMELOYL-[ACYL-CARRIER PROTEIN] METHYL ESTER ESTERASE"/>
    <property type="match status" value="1"/>
</dbReference>
<dbReference type="RefSeq" id="WP_387344755.1">
    <property type="nucleotide sequence ID" value="NZ_JBIAXI010000017.1"/>
</dbReference>
<accession>A0ABW6VBL5</accession>
<dbReference type="Pfam" id="PF12697">
    <property type="entry name" value="Abhydrolase_6"/>
    <property type="match status" value="1"/>
</dbReference>
<organism evidence="2 3">
    <name type="scientific">Microtetraspora fusca</name>
    <dbReference type="NCBI Taxonomy" id="1997"/>
    <lineage>
        <taxon>Bacteria</taxon>
        <taxon>Bacillati</taxon>
        <taxon>Actinomycetota</taxon>
        <taxon>Actinomycetes</taxon>
        <taxon>Streptosporangiales</taxon>
        <taxon>Streptosporangiaceae</taxon>
        <taxon>Microtetraspora</taxon>
    </lineage>
</organism>
<protein>
    <submittedName>
        <fullName evidence="2">Alpha/beta fold hydrolase</fullName>
    </submittedName>
</protein>
<keyword evidence="3" id="KW-1185">Reference proteome</keyword>
<name>A0ABW6VBL5_MICFU</name>
<dbReference type="EMBL" id="JBIAXI010000017">
    <property type="protein sequence ID" value="MFF4776398.1"/>
    <property type="molecule type" value="Genomic_DNA"/>
</dbReference>
<evidence type="ECO:0000259" key="1">
    <source>
        <dbReference type="Pfam" id="PF12697"/>
    </source>
</evidence>
<keyword evidence="2" id="KW-0378">Hydrolase</keyword>
<dbReference type="GO" id="GO:0016787">
    <property type="term" value="F:hydrolase activity"/>
    <property type="evidence" value="ECO:0007669"/>
    <property type="project" value="UniProtKB-KW"/>
</dbReference>
<dbReference type="Proteomes" id="UP001602119">
    <property type="component" value="Unassembled WGS sequence"/>
</dbReference>
<evidence type="ECO:0000313" key="3">
    <source>
        <dbReference type="Proteomes" id="UP001602119"/>
    </source>
</evidence>
<proteinExistence type="predicted"/>
<dbReference type="PANTHER" id="PTHR43194">
    <property type="entry name" value="HYDROLASE ALPHA/BETA FOLD FAMILY"/>
    <property type="match status" value="1"/>
</dbReference>
<gene>
    <name evidence="2" type="ORF">ACFY05_26410</name>
</gene>
<sequence length="252" mass="25320">MQDPTGLAARTFVPDRPSGAPPVLLVHSFGSDGESDWVATGVAGALKDAGRTVVVPDLPGHGASPAPRTAAEAGAPEIAKSLVAALDAALGDAGAAGGEFDVVGYSLGARIAWELPAAAPGRVRRTVLGGLNPGEPFEALDIEALHRAVADGAEPGDPFTAMIAGMVRSQGEGAAGLATCVEGLRATPFAGGEWSGTVPPLFVVGADDVMTKGIERIVEVVDGARLETVSGGHFEVLGGGLFQRTVLTALEQ</sequence>
<dbReference type="InterPro" id="IPR029058">
    <property type="entry name" value="AB_hydrolase_fold"/>
</dbReference>
<reference evidence="2 3" key="1">
    <citation type="submission" date="2024-10" db="EMBL/GenBank/DDBJ databases">
        <title>The Natural Products Discovery Center: Release of the First 8490 Sequenced Strains for Exploring Actinobacteria Biosynthetic Diversity.</title>
        <authorList>
            <person name="Kalkreuter E."/>
            <person name="Kautsar S.A."/>
            <person name="Yang D."/>
            <person name="Bader C.D."/>
            <person name="Teijaro C.N."/>
            <person name="Fluegel L."/>
            <person name="Davis C.M."/>
            <person name="Simpson J.R."/>
            <person name="Lauterbach L."/>
            <person name="Steele A.D."/>
            <person name="Gui C."/>
            <person name="Meng S."/>
            <person name="Li G."/>
            <person name="Viehrig K."/>
            <person name="Ye F."/>
            <person name="Su P."/>
            <person name="Kiefer A.F."/>
            <person name="Nichols A."/>
            <person name="Cepeda A.J."/>
            <person name="Yan W."/>
            <person name="Fan B."/>
            <person name="Jiang Y."/>
            <person name="Adhikari A."/>
            <person name="Zheng C.-J."/>
            <person name="Schuster L."/>
            <person name="Cowan T.M."/>
            <person name="Smanski M.J."/>
            <person name="Chevrette M.G."/>
            <person name="De Carvalho L.P.S."/>
            <person name="Shen B."/>
        </authorList>
    </citation>
    <scope>NUCLEOTIDE SEQUENCE [LARGE SCALE GENOMIC DNA]</scope>
    <source>
        <strain evidence="2 3">NPDC001281</strain>
    </source>
</reference>
<dbReference type="InterPro" id="IPR050228">
    <property type="entry name" value="Carboxylesterase_BioH"/>
</dbReference>